<gene>
    <name evidence="1" type="ORF">GCM10011617_06780</name>
</gene>
<reference evidence="1" key="2">
    <citation type="submission" date="2020-09" db="EMBL/GenBank/DDBJ databases">
        <authorList>
            <person name="Sun Q."/>
            <person name="Kim S."/>
        </authorList>
    </citation>
    <scope>NUCLEOTIDE SEQUENCE</scope>
    <source>
        <strain evidence="1">KCTC 32422</strain>
    </source>
</reference>
<reference evidence="1" key="1">
    <citation type="journal article" date="2014" name="Int. J. Syst. Evol. Microbiol.">
        <title>Complete genome sequence of Corynebacterium casei LMG S-19264T (=DSM 44701T), isolated from a smear-ripened cheese.</title>
        <authorList>
            <consortium name="US DOE Joint Genome Institute (JGI-PGF)"/>
            <person name="Walter F."/>
            <person name="Albersmeier A."/>
            <person name="Kalinowski J."/>
            <person name="Ruckert C."/>
        </authorList>
    </citation>
    <scope>NUCLEOTIDE SEQUENCE</scope>
    <source>
        <strain evidence="1">KCTC 32422</strain>
    </source>
</reference>
<evidence type="ECO:0000313" key="2">
    <source>
        <dbReference type="Proteomes" id="UP000634139"/>
    </source>
</evidence>
<comment type="caution">
    <text evidence="1">The sequence shown here is derived from an EMBL/GenBank/DDBJ whole genome shotgun (WGS) entry which is preliminary data.</text>
</comment>
<name>A0A918RB08_9SPHN</name>
<organism evidence="1 2">
    <name type="scientific">Novosphingobium arvoryzae</name>
    <dbReference type="NCBI Taxonomy" id="1256514"/>
    <lineage>
        <taxon>Bacteria</taxon>
        <taxon>Pseudomonadati</taxon>
        <taxon>Pseudomonadota</taxon>
        <taxon>Alphaproteobacteria</taxon>
        <taxon>Sphingomonadales</taxon>
        <taxon>Sphingomonadaceae</taxon>
        <taxon>Novosphingobium</taxon>
    </lineage>
</organism>
<keyword evidence="2" id="KW-1185">Reference proteome</keyword>
<protein>
    <submittedName>
        <fullName evidence="1">Uncharacterized protein</fullName>
    </submittedName>
</protein>
<dbReference type="EMBL" id="BMZD01000002">
    <property type="protein sequence ID" value="GGZ90488.1"/>
    <property type="molecule type" value="Genomic_DNA"/>
</dbReference>
<dbReference type="Proteomes" id="UP000634139">
    <property type="component" value="Unassembled WGS sequence"/>
</dbReference>
<dbReference type="RefSeq" id="WP_189539033.1">
    <property type="nucleotide sequence ID" value="NZ_BMZD01000002.1"/>
</dbReference>
<sequence>MFGKDGLFAPNAQVAFGLLWFEFLAISPSYELARRYVEGVWTDEDERKRPADFDRVLEVYRDLGDVQRRLFRHWWLEKAFDLFGYQGEKPRVQGIAKIFRRKDGKPDIADKAAKYIDGAWQQQGQQRTMIVAIPAGLPKPQIFKQIEKLLASYPDEKRVLRYTKPKYVLAGKRQDKHSLFRYLMVTWARMKLPKERLWRIGVLTNISSTYSGRLQPSEKPGHGEKTEDRAALKFLTNRAIYRGRMIAENAARGVFPSYAKCPHAVQPDWEEQYRMWVARRKFQIAAKKQSSAQPQSVVRHDHS</sequence>
<dbReference type="AlphaFoldDB" id="A0A918RB08"/>
<accession>A0A918RB08</accession>
<proteinExistence type="predicted"/>
<evidence type="ECO:0000313" key="1">
    <source>
        <dbReference type="EMBL" id="GGZ90488.1"/>
    </source>
</evidence>